<organism evidence="2 3">
    <name type="scientific">Brassica carinata</name>
    <name type="common">Ethiopian mustard</name>
    <name type="synonym">Abyssinian cabbage</name>
    <dbReference type="NCBI Taxonomy" id="52824"/>
    <lineage>
        <taxon>Eukaryota</taxon>
        <taxon>Viridiplantae</taxon>
        <taxon>Streptophyta</taxon>
        <taxon>Embryophyta</taxon>
        <taxon>Tracheophyta</taxon>
        <taxon>Spermatophyta</taxon>
        <taxon>Magnoliopsida</taxon>
        <taxon>eudicotyledons</taxon>
        <taxon>Gunneridae</taxon>
        <taxon>Pentapetalae</taxon>
        <taxon>rosids</taxon>
        <taxon>malvids</taxon>
        <taxon>Brassicales</taxon>
        <taxon>Brassicaceae</taxon>
        <taxon>Brassiceae</taxon>
        <taxon>Brassica</taxon>
    </lineage>
</organism>
<protein>
    <submittedName>
        <fullName evidence="2">Uncharacterized protein</fullName>
    </submittedName>
</protein>
<dbReference type="AlphaFoldDB" id="A0A8X7U7L3"/>
<reference evidence="2 3" key="1">
    <citation type="submission" date="2020-02" db="EMBL/GenBank/DDBJ databases">
        <authorList>
            <person name="Ma Q."/>
            <person name="Huang Y."/>
            <person name="Song X."/>
            <person name="Pei D."/>
        </authorList>
    </citation>
    <scope>NUCLEOTIDE SEQUENCE [LARGE SCALE GENOMIC DNA]</scope>
    <source>
        <strain evidence="2">Sxm20200214</strain>
        <tissue evidence="2">Leaf</tissue>
    </source>
</reference>
<feature type="region of interest" description="Disordered" evidence="1">
    <location>
        <begin position="27"/>
        <end position="78"/>
    </location>
</feature>
<gene>
    <name evidence="2" type="ORF">Bca52824_062799</name>
</gene>
<sequence length="78" mass="9134">MVEDRTYLLSRVFSSSRLSESKWLYMHPSEEEDSSESKLLRNGKRALDDDDDDELRQSKSLKRMGLPIHKDDSDSDQQ</sequence>
<proteinExistence type="predicted"/>
<dbReference type="EMBL" id="JAAMPC010000013">
    <property type="protein sequence ID" value="KAG2268244.1"/>
    <property type="molecule type" value="Genomic_DNA"/>
</dbReference>
<comment type="caution">
    <text evidence="2">The sequence shown here is derived from an EMBL/GenBank/DDBJ whole genome shotgun (WGS) entry which is preliminary data.</text>
</comment>
<dbReference type="Proteomes" id="UP000886595">
    <property type="component" value="Unassembled WGS sequence"/>
</dbReference>
<accession>A0A8X7U7L3</accession>
<evidence type="ECO:0000313" key="2">
    <source>
        <dbReference type="EMBL" id="KAG2268244.1"/>
    </source>
</evidence>
<evidence type="ECO:0000256" key="1">
    <source>
        <dbReference type="SAM" id="MobiDB-lite"/>
    </source>
</evidence>
<keyword evidence="3" id="KW-1185">Reference proteome</keyword>
<evidence type="ECO:0000313" key="3">
    <source>
        <dbReference type="Proteomes" id="UP000886595"/>
    </source>
</evidence>
<name>A0A8X7U7L3_BRACI</name>